<proteinExistence type="predicted"/>
<evidence type="ECO:0000256" key="1">
    <source>
        <dbReference type="SAM" id="MobiDB-lite"/>
    </source>
</evidence>
<name>A0ABR1LSZ2_9PEZI</name>
<evidence type="ECO:0000313" key="2">
    <source>
        <dbReference type="EMBL" id="KAK7538289.1"/>
    </source>
</evidence>
<feature type="compositionally biased region" description="Basic and acidic residues" evidence="1">
    <location>
        <begin position="185"/>
        <end position="222"/>
    </location>
</feature>
<dbReference type="InterPro" id="IPR036269">
    <property type="entry name" value="Rho_N_sf"/>
</dbReference>
<feature type="region of interest" description="Disordered" evidence="1">
    <location>
        <begin position="185"/>
        <end position="232"/>
    </location>
</feature>
<protein>
    <submittedName>
        <fullName evidence="2">Uncharacterized protein</fullName>
    </submittedName>
</protein>
<evidence type="ECO:0000313" key="3">
    <source>
        <dbReference type="Proteomes" id="UP001360953"/>
    </source>
</evidence>
<feature type="region of interest" description="Disordered" evidence="1">
    <location>
        <begin position="265"/>
        <end position="298"/>
    </location>
</feature>
<keyword evidence="3" id="KW-1185">Reference proteome</keyword>
<dbReference type="SUPFAM" id="SSF68912">
    <property type="entry name" value="Rho N-terminal domain-like"/>
    <property type="match status" value="1"/>
</dbReference>
<comment type="caution">
    <text evidence="2">The sequence shown here is derived from an EMBL/GenBank/DDBJ whole genome shotgun (WGS) entry which is preliminary data.</text>
</comment>
<gene>
    <name evidence="2" type="ORF">J3D65DRAFT_694486</name>
</gene>
<feature type="compositionally biased region" description="Acidic residues" evidence="1">
    <location>
        <begin position="272"/>
        <end position="292"/>
    </location>
</feature>
<dbReference type="Proteomes" id="UP001360953">
    <property type="component" value="Unassembled WGS sequence"/>
</dbReference>
<reference evidence="2 3" key="1">
    <citation type="submission" date="2024-04" db="EMBL/GenBank/DDBJ databases">
        <title>Phyllosticta paracitricarpa is synonymous to the EU quarantine fungus P. citricarpa based on phylogenomic analyses.</title>
        <authorList>
            <consortium name="Lawrence Berkeley National Laboratory"/>
            <person name="Van ingen-buijs V.A."/>
            <person name="Van westerhoven A.C."/>
            <person name="Haridas S."/>
            <person name="Skiadas P."/>
            <person name="Martin F."/>
            <person name="Groenewald J.Z."/>
            <person name="Crous P.W."/>
            <person name="Seidl M.F."/>
        </authorList>
    </citation>
    <scope>NUCLEOTIDE SEQUENCE [LARGE SCALE GENOMIC DNA]</scope>
    <source>
        <strain evidence="2 3">CPC 17464</strain>
    </source>
</reference>
<dbReference type="RefSeq" id="XP_066655976.1">
    <property type="nucleotide sequence ID" value="XM_066803985.1"/>
</dbReference>
<dbReference type="EMBL" id="JBBPEH010000005">
    <property type="protein sequence ID" value="KAK7538289.1"/>
    <property type="molecule type" value="Genomic_DNA"/>
</dbReference>
<organism evidence="2 3">
    <name type="scientific">Phyllosticta citribraziliensis</name>
    <dbReference type="NCBI Taxonomy" id="989973"/>
    <lineage>
        <taxon>Eukaryota</taxon>
        <taxon>Fungi</taxon>
        <taxon>Dikarya</taxon>
        <taxon>Ascomycota</taxon>
        <taxon>Pezizomycotina</taxon>
        <taxon>Dothideomycetes</taxon>
        <taxon>Dothideomycetes incertae sedis</taxon>
        <taxon>Botryosphaeriales</taxon>
        <taxon>Phyllostictaceae</taxon>
        <taxon>Phyllosticta</taxon>
    </lineage>
</organism>
<sequence length="317" mass="35624">MKPRLQITAPTTSSPLASAFLSLTPLQRFRSQHSSLKKMESIDDLKARFFAVYKSLNHLSKGLLQQALSYMAVLYQNDALRAPTTEIDDLIHGWAAHSAGESANGRPAFQNWCHESPEGHALMMDCKKTAQKEREQAGIADKQILTADTVNRWLLDCPEELRRMMESLDGPDGWYDEEITSEHEAVEGAAGKEAEGSKGAAETREKREESELGRDKTKRAEKASTAYNQQQLEAKEKNELCEICSELGVTGYKRADEQRLVAEICQKQSDSGQEEEDKEESEEEDEEDDEGGLLDARIAAMEQELETLKKQRQEAKK</sequence>
<accession>A0ABR1LSZ2</accession>
<dbReference type="GeneID" id="92036891"/>